<dbReference type="InterPro" id="IPR041621">
    <property type="entry name" value="PDH_E1_M"/>
</dbReference>
<evidence type="ECO:0000256" key="3">
    <source>
        <dbReference type="ARBA" id="ARBA00017172"/>
    </source>
</evidence>
<comment type="cofactor">
    <cofactor evidence="1 8">
        <name>thiamine diphosphate</name>
        <dbReference type="ChEBI" id="CHEBI:58937"/>
    </cofactor>
</comment>
<organism evidence="14 15">
    <name type="scientific">Pedococcus dokdonensis</name>
    <dbReference type="NCBI Taxonomy" id="443156"/>
    <lineage>
        <taxon>Bacteria</taxon>
        <taxon>Bacillati</taxon>
        <taxon>Actinomycetota</taxon>
        <taxon>Actinomycetes</taxon>
        <taxon>Micrococcales</taxon>
        <taxon>Intrasporangiaceae</taxon>
        <taxon>Pedococcus</taxon>
    </lineage>
</organism>
<dbReference type="Pfam" id="PF00456">
    <property type="entry name" value="Transketolase_N"/>
    <property type="match status" value="1"/>
</dbReference>
<feature type="domain" description="Transketolase-like C-terminal" evidence="13">
    <location>
        <begin position="751"/>
        <end position="874"/>
    </location>
</feature>
<dbReference type="RefSeq" id="WP_091783359.1">
    <property type="nucleotide sequence ID" value="NZ_LT629711.1"/>
</dbReference>
<dbReference type="Gene3D" id="3.40.50.970">
    <property type="match status" value="2"/>
</dbReference>
<dbReference type="PANTHER" id="PTHR43825">
    <property type="entry name" value="PYRUVATE DEHYDROGENASE E1 COMPONENT"/>
    <property type="match status" value="1"/>
</dbReference>
<dbReference type="STRING" id="443156.SAMN04489867_1413"/>
<dbReference type="InterPro" id="IPR055152">
    <property type="entry name" value="Transketolase-like_C_2"/>
</dbReference>
<keyword evidence="15" id="KW-1185">Reference proteome</keyword>
<dbReference type="GO" id="GO:0000287">
    <property type="term" value="F:magnesium ion binding"/>
    <property type="evidence" value="ECO:0007669"/>
    <property type="project" value="UniProtKB-ARBA"/>
</dbReference>
<evidence type="ECO:0000256" key="8">
    <source>
        <dbReference type="PIRNR" id="PIRNR000156"/>
    </source>
</evidence>
<protein>
    <recommendedName>
        <fullName evidence="3 8">Pyruvate dehydrogenase E1 component</fullName>
        <ecNumber evidence="2 8">1.2.4.1</ecNumber>
    </recommendedName>
</protein>
<dbReference type="InterPro" id="IPR009014">
    <property type="entry name" value="Transketo_C/PFOR_II"/>
</dbReference>
<evidence type="ECO:0000256" key="1">
    <source>
        <dbReference type="ARBA" id="ARBA00001964"/>
    </source>
</evidence>
<evidence type="ECO:0000259" key="11">
    <source>
        <dbReference type="Pfam" id="PF00456"/>
    </source>
</evidence>
<dbReference type="FunFam" id="3.40.50.970:FF:000011">
    <property type="entry name" value="Pyruvate dehydrogenase E1 component"/>
    <property type="match status" value="1"/>
</dbReference>
<evidence type="ECO:0000256" key="6">
    <source>
        <dbReference type="ARBA" id="ARBA00023317"/>
    </source>
</evidence>
<feature type="binding site" evidence="9">
    <location>
        <position position="278"/>
    </location>
    <ligand>
        <name>Mg(2+)</name>
        <dbReference type="ChEBI" id="CHEBI:18420"/>
    </ligand>
</feature>
<evidence type="ECO:0000256" key="2">
    <source>
        <dbReference type="ARBA" id="ARBA00012281"/>
    </source>
</evidence>
<dbReference type="SUPFAM" id="SSF52922">
    <property type="entry name" value="TK C-terminal domain-like"/>
    <property type="match status" value="1"/>
</dbReference>
<comment type="catalytic activity">
    <reaction evidence="7 8">
        <text>N(6)-[(R)-lipoyl]-L-lysyl-[protein] + pyruvate + H(+) = N(6)-[(R)-S(8)-acetyldihydrolipoyl]-L-lysyl-[protein] + CO2</text>
        <dbReference type="Rhea" id="RHEA:19189"/>
        <dbReference type="Rhea" id="RHEA-COMP:10474"/>
        <dbReference type="Rhea" id="RHEA-COMP:10478"/>
        <dbReference type="ChEBI" id="CHEBI:15361"/>
        <dbReference type="ChEBI" id="CHEBI:15378"/>
        <dbReference type="ChEBI" id="CHEBI:16526"/>
        <dbReference type="ChEBI" id="CHEBI:83099"/>
        <dbReference type="ChEBI" id="CHEBI:83111"/>
        <dbReference type="EC" id="1.2.4.1"/>
    </reaction>
</comment>
<dbReference type="PANTHER" id="PTHR43825:SF3">
    <property type="entry name" value="PYRUVATE DEHYDROGENASE E1 COMPONENT"/>
    <property type="match status" value="1"/>
</dbReference>
<evidence type="ECO:0000256" key="4">
    <source>
        <dbReference type="ARBA" id="ARBA00023002"/>
    </source>
</evidence>
<keyword evidence="6 8" id="KW-0670">Pyruvate</keyword>
<evidence type="ECO:0000313" key="14">
    <source>
        <dbReference type="EMBL" id="SDP09912.1"/>
    </source>
</evidence>
<dbReference type="GO" id="GO:0004739">
    <property type="term" value="F:pyruvate dehydrogenase (acetyl-transferring) activity"/>
    <property type="evidence" value="ECO:0007669"/>
    <property type="project" value="UniProtKB-EC"/>
</dbReference>
<dbReference type="SUPFAM" id="SSF52518">
    <property type="entry name" value="Thiamin diphosphate-binding fold (THDP-binding)"/>
    <property type="match status" value="2"/>
</dbReference>
<sequence length="921" mass="102818">MAAREEAGPILNGIPSQLPDIDPEETQEWLDSLDGVIEEGGRQRARYVMLKLLERAREMQVGVPSLTATDYINTISPEAEPWFPGDEEVERRYRAYLRWNAGVMVHRAQAPGIGVGGHISTYASAATLYEVGFNHFWRGADHAGGGDQVFFQGHASPGMYARAYLEGRLSEDQLDGFRQEKSHLVAGQPLALPSYPHPRLMPEFWQFPTVSMGIGPMNAIYQAQFNKYLHNRGIKDTSQQHVWAFLGDGEMDEPESRGLLQLAAGEELDNLTFVINCNLQRLDGPVRGNGKIIQELESFFRGAGWNVIKVVWGRGWDPLLAQDRDGALVHTMNTTTDGDYQTFRANDGKYVRDFFFGRDPRTREMVKDWSDEDIWWKLKRGGHDYRKVFAAYQAAMNHTGQPTVILAKTIKGYGLGSHFAGRNATHQMKKFTLDDLKGLRDSLKLPISDEVLEKDPYRPPYFHPGPDDPTIQYLRERREKLGGPLPARRVQHEPLKLPDHSAYDIVKKGTGKQQVATTMAFVRLLKELMRDKEFGKRVVPIIPDEARTFGMDSFFPTIKIYNPHGQNYTSVDAELMLAYKEAKDGQILHLGINEAGSLAAFTAAGTSYATHGQPMVPIYVFYSMFGFQRTGDSIWAAADQMARGFLIGATAGRTTLTGEGLQHADGHSPLLAATNPAVVSYDPAFAFEIGHIMEDGLRRMYGDDPENVIYYITVYNEPMSQPQEPENVDREGILRGMHLFAPGITDGLPDDAPRVQLLASGVGVPWALEAQELLRNDWGVVADVWSVTSWSELRRDGMACDEQRFLHPDGEARTPYVTERLRDTRGPVIAVSDYMRQVQDQIQQWVPGDFASLGADGFGFSDTRPAARRFFHIDGPSVAVRALQMLVQRGEIDASQAREAASRYRLLDVTAGTSGNAGGES</sequence>
<gene>
    <name evidence="14" type="ORF">SAMN04489867_1413</name>
</gene>
<feature type="binding site" evidence="9">
    <location>
        <position position="280"/>
    </location>
    <ligand>
        <name>Mg(2+)</name>
        <dbReference type="ChEBI" id="CHEBI:18420"/>
    </ligand>
</feature>
<comment type="function">
    <text evidence="8">Component of the pyruvate dehydrogenase (PDH) complex, that catalyzes the overall conversion of pyruvate to acetyl-CoA and CO(2).</text>
</comment>
<evidence type="ECO:0000259" key="13">
    <source>
        <dbReference type="Pfam" id="PF22613"/>
    </source>
</evidence>
<dbReference type="EMBL" id="LT629711">
    <property type="protein sequence ID" value="SDP09912.1"/>
    <property type="molecule type" value="Genomic_DNA"/>
</dbReference>
<dbReference type="Proteomes" id="UP000199077">
    <property type="component" value="Chromosome I"/>
</dbReference>
<keyword evidence="9" id="KW-0479">Metal-binding</keyword>
<dbReference type="InterPro" id="IPR035807">
    <property type="entry name" value="PDC_E1_N"/>
</dbReference>
<dbReference type="PIRSF" id="PIRSF000156">
    <property type="entry name" value="Pyruvate_dh_E1"/>
    <property type="match status" value="1"/>
</dbReference>
<evidence type="ECO:0000256" key="10">
    <source>
        <dbReference type="SAM" id="MobiDB-lite"/>
    </source>
</evidence>
<feature type="region of interest" description="Disordered" evidence="10">
    <location>
        <begin position="1"/>
        <end position="20"/>
    </location>
</feature>
<evidence type="ECO:0000313" key="15">
    <source>
        <dbReference type="Proteomes" id="UP000199077"/>
    </source>
</evidence>
<dbReference type="InterPro" id="IPR051157">
    <property type="entry name" value="PDH/Transketolase"/>
</dbReference>
<dbReference type="OrthoDB" id="9759664at2"/>
<keyword evidence="9" id="KW-0460">Magnesium</keyword>
<feature type="domain" description="Transketolase N-terminal" evidence="11">
    <location>
        <begin position="148"/>
        <end position="311"/>
    </location>
</feature>
<dbReference type="InterPro" id="IPR005474">
    <property type="entry name" value="Transketolase_N"/>
</dbReference>
<evidence type="ECO:0000256" key="7">
    <source>
        <dbReference type="ARBA" id="ARBA00051231"/>
    </source>
</evidence>
<dbReference type="CDD" id="cd02017">
    <property type="entry name" value="TPP_E1_EcPDC_like"/>
    <property type="match status" value="1"/>
</dbReference>
<accession>A0A1H0PXR2</accession>
<dbReference type="EC" id="1.2.4.1" evidence="2 8"/>
<dbReference type="Pfam" id="PF17831">
    <property type="entry name" value="PDH_E1_M"/>
    <property type="match status" value="1"/>
</dbReference>
<reference evidence="15" key="1">
    <citation type="submission" date="2016-10" db="EMBL/GenBank/DDBJ databases">
        <authorList>
            <person name="Varghese N."/>
            <person name="Submissions S."/>
        </authorList>
    </citation>
    <scope>NUCLEOTIDE SEQUENCE [LARGE SCALE GENOMIC DNA]</scope>
    <source>
        <strain evidence="15">DSM 22329</strain>
    </source>
</reference>
<dbReference type="AlphaFoldDB" id="A0A1H0PXR2"/>
<evidence type="ECO:0000256" key="5">
    <source>
        <dbReference type="ARBA" id="ARBA00023052"/>
    </source>
</evidence>
<feature type="domain" description="Pyruvate dehydrogenase E1 component middle" evidence="12">
    <location>
        <begin position="508"/>
        <end position="721"/>
    </location>
</feature>
<dbReference type="Gene3D" id="3.40.50.920">
    <property type="match status" value="1"/>
</dbReference>
<dbReference type="InterPro" id="IPR029061">
    <property type="entry name" value="THDP-binding"/>
</dbReference>
<dbReference type="Pfam" id="PF22613">
    <property type="entry name" value="Transketolase_C_1"/>
    <property type="match status" value="1"/>
</dbReference>
<evidence type="ECO:0000256" key="9">
    <source>
        <dbReference type="PIRSR" id="PIRSR000156-1"/>
    </source>
</evidence>
<dbReference type="NCBIfam" id="TIGR00759">
    <property type="entry name" value="aceE"/>
    <property type="match status" value="1"/>
</dbReference>
<proteinExistence type="predicted"/>
<comment type="cofactor">
    <cofactor evidence="9">
        <name>Mg(2+)</name>
        <dbReference type="ChEBI" id="CHEBI:18420"/>
    </cofactor>
</comment>
<dbReference type="InterPro" id="IPR004660">
    <property type="entry name" value="PDH_E1"/>
</dbReference>
<keyword evidence="5 8" id="KW-0786">Thiamine pyrophosphate</keyword>
<name>A0A1H0PXR2_9MICO</name>
<evidence type="ECO:0000259" key="12">
    <source>
        <dbReference type="Pfam" id="PF17831"/>
    </source>
</evidence>
<feature type="binding site" evidence="9">
    <location>
        <position position="248"/>
    </location>
    <ligand>
        <name>Mg(2+)</name>
        <dbReference type="ChEBI" id="CHEBI:18420"/>
    </ligand>
</feature>
<keyword evidence="4 8" id="KW-0560">Oxidoreductase</keyword>